<protein>
    <submittedName>
        <fullName evidence="1">Uncharacterized protein</fullName>
    </submittedName>
</protein>
<proteinExistence type="predicted"/>
<accession>A0ABP0XUR0</accession>
<organism evidence="1 2">
    <name type="scientific">Citrullus colocynthis</name>
    <name type="common">colocynth</name>
    <dbReference type="NCBI Taxonomy" id="252529"/>
    <lineage>
        <taxon>Eukaryota</taxon>
        <taxon>Viridiplantae</taxon>
        <taxon>Streptophyta</taxon>
        <taxon>Embryophyta</taxon>
        <taxon>Tracheophyta</taxon>
        <taxon>Spermatophyta</taxon>
        <taxon>Magnoliopsida</taxon>
        <taxon>eudicotyledons</taxon>
        <taxon>Gunneridae</taxon>
        <taxon>Pentapetalae</taxon>
        <taxon>rosids</taxon>
        <taxon>fabids</taxon>
        <taxon>Cucurbitales</taxon>
        <taxon>Cucurbitaceae</taxon>
        <taxon>Benincaseae</taxon>
        <taxon>Citrullus</taxon>
    </lineage>
</organism>
<gene>
    <name evidence="1" type="ORF">CITCOLO1_LOCUS2075</name>
</gene>
<evidence type="ECO:0000313" key="2">
    <source>
        <dbReference type="Proteomes" id="UP001642487"/>
    </source>
</evidence>
<reference evidence="1 2" key="1">
    <citation type="submission" date="2024-03" db="EMBL/GenBank/DDBJ databases">
        <authorList>
            <person name="Gkanogiannis A."/>
            <person name="Becerra Lopez-Lavalle L."/>
        </authorList>
    </citation>
    <scope>NUCLEOTIDE SEQUENCE [LARGE SCALE GENOMIC DNA]</scope>
</reference>
<dbReference type="EMBL" id="OZ021735">
    <property type="protein sequence ID" value="CAK9310448.1"/>
    <property type="molecule type" value="Genomic_DNA"/>
</dbReference>
<dbReference type="Proteomes" id="UP001642487">
    <property type="component" value="Chromosome 1"/>
</dbReference>
<sequence length="63" mass="6964">MGSTHRPNPCGHHKLHARYCTGFPFLTKLYTLRIFAFSSCRSLAFASVTHLSHTAATSSVDLI</sequence>
<keyword evidence="2" id="KW-1185">Reference proteome</keyword>
<evidence type="ECO:0000313" key="1">
    <source>
        <dbReference type="EMBL" id="CAK9310448.1"/>
    </source>
</evidence>
<name>A0ABP0XUR0_9ROSI</name>